<evidence type="ECO:0000256" key="5">
    <source>
        <dbReference type="HAMAP-Rule" id="MF_01334"/>
    </source>
</evidence>
<evidence type="ECO:0000259" key="8">
    <source>
        <dbReference type="Pfam" id="PF14693"/>
    </source>
</evidence>
<dbReference type="Proteomes" id="UP000034607">
    <property type="component" value="Unassembled WGS sequence"/>
</dbReference>
<comment type="function">
    <text evidence="5">This is one of the proteins that binds to the 5S RNA in the ribosome where it forms part of the central protuberance.</text>
</comment>
<feature type="domain" description="Large ribosomal subunit protein bL25 L25" evidence="7">
    <location>
        <begin position="9"/>
        <end position="93"/>
    </location>
</feature>
<organism evidence="9 10">
    <name type="scientific">Candidatus Amesbacteria bacterium GW2011_GWA2_47_11</name>
    <dbReference type="NCBI Taxonomy" id="1618357"/>
    <lineage>
        <taxon>Bacteria</taxon>
        <taxon>Candidatus Amesiibacteriota</taxon>
    </lineage>
</organism>
<dbReference type="Gene3D" id="2.170.120.20">
    <property type="entry name" value="Ribosomal protein L25, beta domain"/>
    <property type="match status" value="1"/>
</dbReference>
<dbReference type="EMBL" id="LCNM01000021">
    <property type="protein sequence ID" value="KKU55389.1"/>
    <property type="molecule type" value="Genomic_DNA"/>
</dbReference>
<comment type="subunit">
    <text evidence="5">Part of the 50S ribosomal subunit; part of the 5S rRNA/L5/L18/L25 subcomplex. Contacts the 5S rRNA. Binds to the 5S rRNA independently of L5 and L18.</text>
</comment>
<dbReference type="InterPro" id="IPR001021">
    <property type="entry name" value="Ribosomal_bL25_long"/>
</dbReference>
<evidence type="ECO:0000256" key="2">
    <source>
        <dbReference type="ARBA" id="ARBA00022884"/>
    </source>
</evidence>
<dbReference type="CDD" id="cd00495">
    <property type="entry name" value="Ribosomal_L25_TL5_CTC"/>
    <property type="match status" value="1"/>
</dbReference>
<dbReference type="InterPro" id="IPR020930">
    <property type="entry name" value="Ribosomal_uL5_bac-type"/>
</dbReference>
<proteinExistence type="inferred from homology"/>
<accession>A0A0G1RDJ8</accession>
<evidence type="ECO:0000256" key="1">
    <source>
        <dbReference type="ARBA" id="ARBA00022730"/>
    </source>
</evidence>
<dbReference type="PANTHER" id="PTHR33284:SF1">
    <property type="entry name" value="RIBOSOMAL PROTEIN L25_GLN-TRNA SYNTHETASE, ANTI-CODON-BINDING DOMAIN-CONTAINING PROTEIN"/>
    <property type="match status" value="1"/>
</dbReference>
<evidence type="ECO:0000259" key="7">
    <source>
        <dbReference type="Pfam" id="PF01386"/>
    </source>
</evidence>
<dbReference type="GO" id="GO:0006412">
    <property type="term" value="P:translation"/>
    <property type="evidence" value="ECO:0007669"/>
    <property type="project" value="UniProtKB-UniRule"/>
</dbReference>
<evidence type="ECO:0000313" key="10">
    <source>
        <dbReference type="Proteomes" id="UP000034607"/>
    </source>
</evidence>
<dbReference type="Pfam" id="PF01386">
    <property type="entry name" value="Ribosomal_L25p"/>
    <property type="match status" value="1"/>
</dbReference>
<evidence type="ECO:0000256" key="4">
    <source>
        <dbReference type="ARBA" id="ARBA00023274"/>
    </source>
</evidence>
<feature type="compositionally biased region" description="Basic and acidic residues" evidence="6">
    <location>
        <begin position="185"/>
        <end position="194"/>
    </location>
</feature>
<dbReference type="InterPro" id="IPR029751">
    <property type="entry name" value="Ribosomal_L25_dom"/>
</dbReference>
<keyword evidence="2 5" id="KW-0694">RNA-binding</keyword>
<dbReference type="HAMAP" id="MF_01334">
    <property type="entry name" value="Ribosomal_bL25_CTC"/>
    <property type="match status" value="1"/>
</dbReference>
<comment type="caution">
    <text evidence="9">The sequence shown here is derived from an EMBL/GenBank/DDBJ whole genome shotgun (WGS) entry which is preliminary data.</text>
</comment>
<dbReference type="GO" id="GO:0022625">
    <property type="term" value="C:cytosolic large ribosomal subunit"/>
    <property type="evidence" value="ECO:0007669"/>
    <property type="project" value="TreeGrafter"/>
</dbReference>
<gene>
    <name evidence="5" type="primary">rplY</name>
    <name evidence="5" type="synonym">ctc</name>
    <name evidence="9" type="ORF">UX78_C0021G0001</name>
</gene>
<feature type="domain" description="Large ribosomal subunit protein bL25 beta" evidence="8">
    <location>
        <begin position="101"/>
        <end position="184"/>
    </location>
</feature>
<reference evidence="9 10" key="1">
    <citation type="journal article" date="2015" name="Nature">
        <title>rRNA introns, odd ribosomes, and small enigmatic genomes across a large radiation of phyla.</title>
        <authorList>
            <person name="Brown C.T."/>
            <person name="Hug L.A."/>
            <person name="Thomas B.C."/>
            <person name="Sharon I."/>
            <person name="Castelle C.J."/>
            <person name="Singh A."/>
            <person name="Wilkins M.J."/>
            <person name="Williams K.H."/>
            <person name="Banfield J.F."/>
        </authorList>
    </citation>
    <scope>NUCLEOTIDE SEQUENCE [LARGE SCALE GENOMIC DNA]</scope>
</reference>
<dbReference type="Gene3D" id="2.40.240.10">
    <property type="entry name" value="Ribosomal Protein L25, Chain P"/>
    <property type="match status" value="1"/>
</dbReference>
<dbReference type="InterPro" id="IPR020057">
    <property type="entry name" value="Ribosomal_bL25_b-dom"/>
</dbReference>
<dbReference type="InterPro" id="IPR037121">
    <property type="entry name" value="Ribosomal_bL25_C"/>
</dbReference>
<name>A0A0G1RDJ8_9BACT</name>
<dbReference type="GO" id="GO:0008097">
    <property type="term" value="F:5S rRNA binding"/>
    <property type="evidence" value="ECO:0007669"/>
    <property type="project" value="InterPro"/>
</dbReference>
<keyword evidence="1 5" id="KW-0699">rRNA-binding</keyword>
<protein>
    <recommendedName>
        <fullName evidence="5">Large ribosomal subunit protein bL25</fullName>
    </recommendedName>
    <alternativeName>
        <fullName evidence="5">General stress protein CTC</fullName>
    </alternativeName>
</protein>
<sequence length="227" mass="24808">MTKHTFPIETRTITGRKTKSLRNTGIVPANLFGKNIPSLNLQADIKQFQRAFDQVGESALLYLQVAGEKKDRPVFIRDVTIHPVTAQLQHVVFHQVDLKEKVTAPVPVVLEGEAPAEKEKLGIMVQQVNELEIESLPADMPENIKVDVSTLSQVGAVISVSAIRIPSAEFKILNDPDTIIVKIEPLAKEEKEEAPPPAEAPEGETPKAEVEAPAPAAEPAPEEKPEE</sequence>
<dbReference type="PANTHER" id="PTHR33284">
    <property type="entry name" value="RIBOSOMAL PROTEIN L25/GLN-TRNA SYNTHETASE, ANTI-CODON-BINDING DOMAIN-CONTAINING PROTEIN"/>
    <property type="match status" value="1"/>
</dbReference>
<dbReference type="AlphaFoldDB" id="A0A0G1RDJ8"/>
<evidence type="ECO:0000313" key="9">
    <source>
        <dbReference type="EMBL" id="KKU55389.1"/>
    </source>
</evidence>
<feature type="region of interest" description="Disordered" evidence="6">
    <location>
        <begin position="185"/>
        <end position="227"/>
    </location>
</feature>
<dbReference type="InterPro" id="IPR020056">
    <property type="entry name" value="Rbsml_bL25/Gln-tRNA_synth_N"/>
</dbReference>
<dbReference type="NCBIfam" id="TIGR00731">
    <property type="entry name" value="bL25_bact_ctc"/>
    <property type="match status" value="1"/>
</dbReference>
<comment type="similarity">
    <text evidence="5">Belongs to the bacterial ribosomal protein bL25 family. CTC subfamily.</text>
</comment>
<evidence type="ECO:0000256" key="3">
    <source>
        <dbReference type="ARBA" id="ARBA00022980"/>
    </source>
</evidence>
<dbReference type="SUPFAM" id="SSF50715">
    <property type="entry name" value="Ribosomal protein L25-like"/>
    <property type="match status" value="1"/>
</dbReference>
<keyword evidence="4 5" id="KW-0687">Ribonucleoprotein</keyword>
<evidence type="ECO:0000256" key="6">
    <source>
        <dbReference type="SAM" id="MobiDB-lite"/>
    </source>
</evidence>
<dbReference type="InterPro" id="IPR011035">
    <property type="entry name" value="Ribosomal_bL25/Gln-tRNA_synth"/>
</dbReference>
<dbReference type="GO" id="GO:0003735">
    <property type="term" value="F:structural constituent of ribosome"/>
    <property type="evidence" value="ECO:0007669"/>
    <property type="project" value="InterPro"/>
</dbReference>
<dbReference type="Pfam" id="PF14693">
    <property type="entry name" value="Ribosomal_TL5_C"/>
    <property type="match status" value="1"/>
</dbReference>
<keyword evidence="3 5" id="KW-0689">Ribosomal protein</keyword>